<protein>
    <submittedName>
        <fullName evidence="5">AraC-type DNA-binding protein</fullName>
    </submittedName>
</protein>
<reference evidence="6" key="1">
    <citation type="submission" date="2017-01" db="EMBL/GenBank/DDBJ databases">
        <authorList>
            <person name="Varghese N."/>
            <person name="Submissions S."/>
        </authorList>
    </citation>
    <scope>NUCLEOTIDE SEQUENCE [LARGE SCALE GENOMIC DNA]</scope>
    <source>
        <strain evidence="6">DSM 21054</strain>
    </source>
</reference>
<gene>
    <name evidence="5" type="ORF">SAMN05421788_104213</name>
</gene>
<evidence type="ECO:0000313" key="6">
    <source>
        <dbReference type="Proteomes" id="UP000186917"/>
    </source>
</evidence>
<dbReference type="EMBL" id="FTOR01000004">
    <property type="protein sequence ID" value="SIT16029.1"/>
    <property type="molecule type" value="Genomic_DNA"/>
</dbReference>
<dbReference type="InterPro" id="IPR018062">
    <property type="entry name" value="HTH_AraC-typ_CS"/>
</dbReference>
<sequence>MDGYNSLRIAVPPTFEEVFSHFYYAENKTGDTVVKTLMPSYQTIMIFSFGTPASFIAKNGEEITVEKCIVLGPIKHAFTYSLAPGAEIFVCNFKDDAFFRFFTHADLSRELALHPDDLLNQNCFTLLWSELKPLSCNEKRAERILNFARPYLRNRDQIAEQIACFDSTTSSAIKEISHKNKLSERSVQLNHKKHFGYTAKEFHRYKRFLKAIQLVQTIASESKKVDWFEIIAECEFYDQSQLIKDFNHYLQLSPAKYLKFQEAICDPKH</sequence>
<feature type="domain" description="HTH araC/xylS-type" evidence="4">
    <location>
        <begin position="142"/>
        <end position="260"/>
    </location>
</feature>
<dbReference type="KEGG" id="fln:FLA_0029"/>
<evidence type="ECO:0000256" key="3">
    <source>
        <dbReference type="ARBA" id="ARBA00023163"/>
    </source>
</evidence>
<name>A0A173M955_9BACT</name>
<proteinExistence type="predicted"/>
<keyword evidence="1" id="KW-0805">Transcription regulation</keyword>
<dbReference type="GO" id="GO:0043565">
    <property type="term" value="F:sequence-specific DNA binding"/>
    <property type="evidence" value="ECO:0007669"/>
    <property type="project" value="InterPro"/>
</dbReference>
<evidence type="ECO:0000256" key="1">
    <source>
        <dbReference type="ARBA" id="ARBA00023015"/>
    </source>
</evidence>
<dbReference type="AlphaFoldDB" id="A0A173M955"/>
<organism evidence="5 6">
    <name type="scientific">Filimonas lacunae</name>
    <dbReference type="NCBI Taxonomy" id="477680"/>
    <lineage>
        <taxon>Bacteria</taxon>
        <taxon>Pseudomonadati</taxon>
        <taxon>Bacteroidota</taxon>
        <taxon>Chitinophagia</taxon>
        <taxon>Chitinophagales</taxon>
        <taxon>Chitinophagaceae</taxon>
        <taxon>Filimonas</taxon>
    </lineage>
</organism>
<keyword evidence="3" id="KW-0804">Transcription</keyword>
<keyword evidence="2 5" id="KW-0238">DNA-binding</keyword>
<dbReference type="PROSITE" id="PS01124">
    <property type="entry name" value="HTH_ARAC_FAMILY_2"/>
    <property type="match status" value="1"/>
</dbReference>
<keyword evidence="6" id="KW-1185">Reference proteome</keyword>
<dbReference type="Proteomes" id="UP000186917">
    <property type="component" value="Unassembled WGS sequence"/>
</dbReference>
<dbReference type="InterPro" id="IPR018060">
    <property type="entry name" value="HTH_AraC"/>
</dbReference>
<dbReference type="PROSITE" id="PS00041">
    <property type="entry name" value="HTH_ARAC_FAMILY_1"/>
    <property type="match status" value="1"/>
</dbReference>
<evidence type="ECO:0000313" key="5">
    <source>
        <dbReference type="EMBL" id="SIT16029.1"/>
    </source>
</evidence>
<accession>A0A173M955</accession>
<dbReference type="STRING" id="477680.SAMN05421788_104213"/>
<evidence type="ECO:0000259" key="4">
    <source>
        <dbReference type="PROSITE" id="PS01124"/>
    </source>
</evidence>
<dbReference type="Gene3D" id="1.10.10.60">
    <property type="entry name" value="Homeodomain-like"/>
    <property type="match status" value="1"/>
</dbReference>
<dbReference type="OrthoDB" id="635259at2"/>
<dbReference type="GO" id="GO:0003700">
    <property type="term" value="F:DNA-binding transcription factor activity"/>
    <property type="evidence" value="ECO:0007669"/>
    <property type="project" value="InterPro"/>
</dbReference>
<evidence type="ECO:0000256" key="2">
    <source>
        <dbReference type="ARBA" id="ARBA00023125"/>
    </source>
</evidence>
<dbReference type="RefSeq" id="WP_076379559.1">
    <property type="nucleotide sequence ID" value="NZ_AP017422.1"/>
</dbReference>